<feature type="compositionally biased region" description="Polar residues" evidence="3">
    <location>
        <begin position="1966"/>
        <end position="1987"/>
    </location>
</feature>
<dbReference type="Gene3D" id="1.20.900.10">
    <property type="entry name" value="Dbl homology (DH) domain"/>
    <property type="match status" value="1"/>
</dbReference>
<dbReference type="InterPro" id="IPR051632">
    <property type="entry name" value="Rho_GEF"/>
</dbReference>
<evidence type="ECO:0000313" key="6">
    <source>
        <dbReference type="WBParaSite" id="TCONS_00007037.p1"/>
    </source>
</evidence>
<name>A0AAF5D691_STRER</name>
<dbReference type="InterPro" id="IPR011993">
    <property type="entry name" value="PH-like_dom_sf"/>
</dbReference>
<dbReference type="PANTHER" id="PTHR13944:SF21">
    <property type="entry name" value="CYSTS, ISOFORM C"/>
    <property type="match status" value="1"/>
</dbReference>
<feature type="region of interest" description="Disordered" evidence="3">
    <location>
        <begin position="2022"/>
        <end position="2063"/>
    </location>
</feature>
<evidence type="ECO:0000256" key="1">
    <source>
        <dbReference type="ARBA" id="ARBA00022771"/>
    </source>
</evidence>
<evidence type="ECO:0000259" key="4">
    <source>
        <dbReference type="PROSITE" id="PS50010"/>
    </source>
</evidence>
<dbReference type="Pfam" id="PF00621">
    <property type="entry name" value="RhoGEF"/>
    <property type="match status" value="1"/>
</dbReference>
<feature type="coiled-coil region" evidence="2">
    <location>
        <begin position="1855"/>
        <end position="1932"/>
    </location>
</feature>
<feature type="region of interest" description="Disordered" evidence="3">
    <location>
        <begin position="1965"/>
        <end position="1987"/>
    </location>
</feature>
<proteinExistence type="predicted"/>
<dbReference type="PROSITE" id="PS50010">
    <property type="entry name" value="DH_2"/>
    <property type="match status" value="1"/>
</dbReference>
<keyword evidence="2" id="KW-0175">Coiled coil</keyword>
<dbReference type="GO" id="GO:0008270">
    <property type="term" value="F:zinc ion binding"/>
    <property type="evidence" value="ECO:0007669"/>
    <property type="project" value="UniProtKB-KW"/>
</dbReference>
<dbReference type="SUPFAM" id="SSF48065">
    <property type="entry name" value="DBL homology domain (DH-domain)"/>
    <property type="match status" value="1"/>
</dbReference>
<keyword evidence="1" id="KW-0863">Zinc-finger</keyword>
<evidence type="ECO:0000313" key="5">
    <source>
        <dbReference type="Proteomes" id="UP000035681"/>
    </source>
</evidence>
<keyword evidence="5" id="KW-1185">Reference proteome</keyword>
<dbReference type="InterPro" id="IPR035899">
    <property type="entry name" value="DBL_dom_sf"/>
</dbReference>
<feature type="coiled-coil region" evidence="2">
    <location>
        <begin position="1617"/>
        <end position="1644"/>
    </location>
</feature>
<evidence type="ECO:0000256" key="3">
    <source>
        <dbReference type="SAM" id="MobiDB-lite"/>
    </source>
</evidence>
<evidence type="ECO:0000256" key="2">
    <source>
        <dbReference type="SAM" id="Coils"/>
    </source>
</evidence>
<keyword evidence="1" id="KW-0479">Metal-binding</keyword>
<dbReference type="WBParaSite" id="TCONS_00007037.p1">
    <property type="protein sequence ID" value="TCONS_00007037.p1"/>
    <property type="gene ID" value="XLOC_005116"/>
</dbReference>
<accession>A0AAF5D691</accession>
<dbReference type="AlphaFoldDB" id="A0AAF5D691"/>
<dbReference type="SMART" id="SM00325">
    <property type="entry name" value="RhoGEF"/>
    <property type="match status" value="1"/>
</dbReference>
<dbReference type="InterPro" id="IPR000219">
    <property type="entry name" value="DH_dom"/>
</dbReference>
<protein>
    <submittedName>
        <fullName evidence="6">DH domain-containing protein</fullName>
    </submittedName>
</protein>
<keyword evidence="1" id="KW-0862">Zinc</keyword>
<sequence length="2063" mass="235766">MTDNNTATFYSSPNSILEHMMSEFNKDSIDQESSIKEDQFQRTIDILSVDVNKTLNNETKSINNLTELSKVDKHSIDSTNEDNNTISKLNLNENTEKGDSTYHFTQTKDLSNDNIFSNQIYSPVNSSLKKLYINTKLDNYLFGKNNFNKNDYIESIKMNSDNTIYDTDKKRTKSISILSEFDEKKNLDSPASTSSLFLPITSTINSQSLSPSDIDEYDFECINIQNNNISTSLESIGGCNDSNSIQKSLLIDNNMLVKSIGDENVNYYNLDDKQLTNVNNNIAIICDQSKNLTHIFKCFPPMRRIPYYTMSFNNATFCGLIFKFPSSIDSTNTENIVTKKPTIEGERDPLSPTTIFPPPSYKEACQSLLLKSEEVKKNIFASQFNKNILLRRSSLLRQNSIRYKKGDPRSPLFLSKQSRSLSREGEGNYKLFKEVEDIKDLDKTVYNKSFKTSKSFNKIEENNLLSYCKTSKHTTSTSTLEKESCSVNNLDNACYNLSNSLKSIDSTVNNSLLNNNCNMESNVLSQQRESSFIIEDHNNISLNEDKSEILNQELLQNSKDESFDFEDVTESAATLYGPSFSLSKISENADSVEEPIDIAPKFHTFKEKSSGRRGSLSIFGVTPHRRGKSEDNSFLNKDNTDILQFDNDQDVFLGNNPLESVENVAIRDRSKNSRETIGSSRESKCRSQFIMGDNYGVQCLSKSNTDLTNLETSKESELEFTKELNASYDDNDLQVIQSGDSQLDSKNDKKEKLFSKKSDSILLPSEGKVSKRHGSLKEFNLTEKEKELEEKLTSSINKAKGNDKGSKGILGSLFGGKKKNSKPSLQGIFPNSGLGSKTISESTFESINHSCNLIVGDQKKSSTFPNDVMKTKSQVSFTTTDAIMGRRHSSAIIENTLGGKEKKNRISKKIKIHNTAKKDYLPGKLPSLKVVCSFNIDDCMSKVNSIEDVQFTKRILEYNWFSMSDLSLLENDNDSSNYYDQILENEFIPFRNSHSKHRSKTIENNISIYFKNGHSYCSIDLSELLSPKEEIYDIPENVIITEDMCYLDLNTLEFKPTNRKILPSNEEGVTISLGEENNLSKVDHLGNVDVSNCLIDMHPHSLSPELTSFRILRKNSLPKQTLSRSNSEYLYDSGKKFCNNLNSSVTTSSKNLQTNSLINIFEDFIKLKIIQRISGRKYYHSPPNSKIVKTNLEKQNLFKKSLPDDIRIALNSNDQFGGGVTTKNTLSGTETRKISTDLISLHSSSSNKHYNAELLKMSEWTEYYNWDPQNQELYKNPEFKKLSRTEKEKQNTIRELVGTEKNYCEVLLLLRQCFNHNLREESIFVNDGDVNLVPQPATDNLIKFHMSFLSSLKSRLEESVVITEISDIILNFFANQNDLNVVYDSYTELCSGSDEMKRLYDVTYSKNTKFSNYCNKLNRDVSFKGRDYKSCLGLLSQRCTKYPMLLERIAKSEKNKDLLEKASAAYETMKLFTATIDSNLNKYQINKLWDSFKQMIDKNSYGLYCGNAFTLQDLIYQAPCNSRKIVCISRADYFRQSRKGREEKSILLLALFDDILVFFVIKNNIAYFFNLDNHQAVFSIKHTSTRPIERQNKLVIMHLSKKNTDMIILRFTDKEKMQDFEMALRETKSKIKNLSDDEEDESELFSINKKQSVASKHNLHYAPIEDTFGLDAKTFEKYNTWWSELESIFDNRKTEDLMVTKYVQDRISWYKQLKAHIASMPFAKNKQIPNKTIKAIYDKFDELDRIRVFDNAEYIECLKKLERDDCKDLFDTWNGIFCKNDSDDSDSDGKKKSCVKRVSTYAGQQDKSNTKAILSNYRRHTTVPDLSSDEVVLSPTKEDLSNFALIRGDNSRRAAEKLLKENIELRSEVVRLRSDVTLMTAQVASLKGCKNIDSYSNSSKLEELREKQMELVEREKKNKEQFDAREKKLLEREKLLLEREAKCEITEKDLLTKWQAYYKHKVNPASGGSSTSLMHDTEMPSTPTSENPYNLPHAGYYGESISKVICNSKENSFVFSPIEQSTRSNGLPIKSKSHSSIHSDNRQINALPVHLASKSEITKNKKK</sequence>
<dbReference type="GO" id="GO:0035023">
    <property type="term" value="P:regulation of Rho protein signal transduction"/>
    <property type="evidence" value="ECO:0007669"/>
    <property type="project" value="TreeGrafter"/>
</dbReference>
<dbReference type="PANTHER" id="PTHR13944">
    <property type="entry name" value="AGAP007712-PA"/>
    <property type="match status" value="1"/>
</dbReference>
<dbReference type="Gene3D" id="2.30.29.30">
    <property type="entry name" value="Pleckstrin-homology domain (PH domain)/Phosphotyrosine-binding domain (PTB)"/>
    <property type="match status" value="1"/>
</dbReference>
<reference evidence="6" key="1">
    <citation type="submission" date="2024-02" db="UniProtKB">
        <authorList>
            <consortium name="WormBaseParasite"/>
        </authorList>
    </citation>
    <scope>IDENTIFICATION</scope>
</reference>
<feature type="domain" description="DH" evidence="4">
    <location>
        <begin position="1288"/>
        <end position="1479"/>
    </location>
</feature>
<dbReference type="Proteomes" id="UP000035681">
    <property type="component" value="Unplaced"/>
</dbReference>
<dbReference type="GO" id="GO:0005085">
    <property type="term" value="F:guanyl-nucleotide exchange factor activity"/>
    <property type="evidence" value="ECO:0007669"/>
    <property type="project" value="InterPro"/>
</dbReference>
<organism evidence="5 6">
    <name type="scientific">Strongyloides stercoralis</name>
    <name type="common">Threadworm</name>
    <dbReference type="NCBI Taxonomy" id="6248"/>
    <lineage>
        <taxon>Eukaryota</taxon>
        <taxon>Metazoa</taxon>
        <taxon>Ecdysozoa</taxon>
        <taxon>Nematoda</taxon>
        <taxon>Chromadorea</taxon>
        <taxon>Rhabditida</taxon>
        <taxon>Tylenchina</taxon>
        <taxon>Panagrolaimomorpha</taxon>
        <taxon>Strongyloidoidea</taxon>
        <taxon>Strongyloididae</taxon>
        <taxon>Strongyloides</taxon>
    </lineage>
</organism>